<dbReference type="EMBL" id="HBUF01357269">
    <property type="protein sequence ID" value="CAG6718311.1"/>
    <property type="molecule type" value="Transcribed_RNA"/>
</dbReference>
<sequence>MSFYPQVPSGHGAFRTIPGLFSLQHGCAPNQKCFRTSVNLLRRAFFRPGGITCKEVRHISIETLWGFPTKIELQMSFSYNQDQCSSYDVSSRPFVLFDLDI</sequence>
<proteinExistence type="predicted"/>
<evidence type="ECO:0000313" key="1">
    <source>
        <dbReference type="EMBL" id="CAG6718311.1"/>
    </source>
</evidence>
<protein>
    <submittedName>
        <fullName evidence="1">Uncharacterized protein</fullName>
    </submittedName>
</protein>
<dbReference type="AlphaFoldDB" id="A0A8D8V3E7"/>
<accession>A0A8D8V3E7</accession>
<name>A0A8D8V3E7_9HEMI</name>
<organism evidence="1">
    <name type="scientific">Cacopsylla melanoneura</name>
    <dbReference type="NCBI Taxonomy" id="428564"/>
    <lineage>
        <taxon>Eukaryota</taxon>
        <taxon>Metazoa</taxon>
        <taxon>Ecdysozoa</taxon>
        <taxon>Arthropoda</taxon>
        <taxon>Hexapoda</taxon>
        <taxon>Insecta</taxon>
        <taxon>Pterygota</taxon>
        <taxon>Neoptera</taxon>
        <taxon>Paraneoptera</taxon>
        <taxon>Hemiptera</taxon>
        <taxon>Sternorrhyncha</taxon>
        <taxon>Psylloidea</taxon>
        <taxon>Psyllidae</taxon>
        <taxon>Psyllinae</taxon>
        <taxon>Cacopsylla</taxon>
    </lineage>
</organism>
<reference evidence="1" key="1">
    <citation type="submission" date="2021-05" db="EMBL/GenBank/DDBJ databases">
        <authorList>
            <person name="Alioto T."/>
            <person name="Alioto T."/>
            <person name="Gomez Garrido J."/>
        </authorList>
    </citation>
    <scope>NUCLEOTIDE SEQUENCE</scope>
</reference>